<comment type="subcellular location">
    <subcellularLocation>
        <location evidence="2">Cell membrane</location>
        <topology evidence="2">Lipid-anchor</topology>
    </subcellularLocation>
</comment>
<evidence type="ECO:0000256" key="2">
    <source>
        <dbReference type="RuleBase" id="RU362097"/>
    </source>
</evidence>
<organism evidence="3 4">
    <name type="scientific">Candidatus Kirkpatrickella diaphorinae</name>
    <dbReference type="NCBI Taxonomy" id="2984322"/>
    <lineage>
        <taxon>Bacteria</taxon>
        <taxon>Pseudomonadati</taxon>
        <taxon>Pseudomonadota</taxon>
        <taxon>Alphaproteobacteria</taxon>
        <taxon>Acetobacterales</taxon>
        <taxon>Acetobacteraceae</taxon>
        <taxon>Candidatus Kirkpatrickella</taxon>
    </lineage>
</organism>
<sequence>MSAHRPHFFSARLKLIAGFFCLTSCAVGPDFKSPEMHAPARYGQQKAADQTYAAAVDARWWRAFRDPELNSLVSRLARQNLDLKQGLARIDQAGARVRIARSQGLPNLDWTGSYSYVHQSKSGFVSLVTRRPDAPSDYNFFQNTLGASWDLDLFGRVRRMTEAQRASQLAATERRHALALSVVARLSNTYMQLRGVQDVLRVTRATRDITISNRKLVEDRYREGANTTADLARARGEVTAIDAMIPPLQNSETQLINAIGLLLAEPPEALAVELRQAVTQPAPPPSVPTGLPSSLARRRPDIREAEAQLHAATAEIGAAKASFYPDIILNGQVGTQTLSAQQFFSMPARQFTTGPSLVLPIFEGGRLSGNLRLTKAAQKQAALQYRETVLTAWNEVDNALSAYQQFKTRITAVSDTLQEARKTLSATRQQYREGATDYLDVNSALRDVLAGEAAFAESRTEINVALVALYKALGGGWDYADGANGHTVTPMSE</sequence>
<proteinExistence type="inferred from homology"/>
<keyword evidence="2" id="KW-0564">Palmitate</keyword>
<dbReference type="NCBIfam" id="TIGR01845">
    <property type="entry name" value="outer_NodT"/>
    <property type="match status" value="1"/>
</dbReference>
<evidence type="ECO:0000256" key="1">
    <source>
        <dbReference type="ARBA" id="ARBA00007613"/>
    </source>
</evidence>
<keyword evidence="2" id="KW-1134">Transmembrane beta strand</keyword>
<dbReference type="InterPro" id="IPR010131">
    <property type="entry name" value="MdtP/NodT-like"/>
</dbReference>
<keyword evidence="2" id="KW-0812">Transmembrane</keyword>
<name>A0ABY6GM15_9PROT</name>
<protein>
    <submittedName>
        <fullName evidence="3">Efflux transporter outer membrane subunit</fullName>
    </submittedName>
</protein>
<evidence type="ECO:0000313" key="4">
    <source>
        <dbReference type="Proteomes" id="UP001163831"/>
    </source>
</evidence>
<accession>A0ABY6GM15</accession>
<dbReference type="InterPro" id="IPR003423">
    <property type="entry name" value="OMP_efflux"/>
</dbReference>
<keyword evidence="2" id="KW-0449">Lipoprotein</keyword>
<dbReference type="RefSeq" id="WP_319807503.1">
    <property type="nucleotide sequence ID" value="NZ_CP107052.1"/>
</dbReference>
<reference evidence="3" key="1">
    <citation type="submission" date="2022-10" db="EMBL/GenBank/DDBJ databases">
        <title>Candidatus Kirkpatrella diaphorinas gen. nov., sp. nov., an uncultured endosymbiont identified in a population of Diaphorina citri from Hawaii.</title>
        <authorList>
            <person name="Henry E.M."/>
            <person name="Carlson C.R."/>
            <person name="Kuo Y.-W."/>
        </authorList>
    </citation>
    <scope>NUCLEOTIDE SEQUENCE</scope>
    <source>
        <strain evidence="3">CADCRV1</strain>
    </source>
</reference>
<dbReference type="Proteomes" id="UP001163831">
    <property type="component" value="Chromosome"/>
</dbReference>
<keyword evidence="2" id="KW-0472">Membrane</keyword>
<dbReference type="PANTHER" id="PTHR30203">
    <property type="entry name" value="OUTER MEMBRANE CATION EFFLUX PROTEIN"/>
    <property type="match status" value="1"/>
</dbReference>
<dbReference type="Gene3D" id="1.20.1600.10">
    <property type="entry name" value="Outer membrane efflux proteins (OEP)"/>
    <property type="match status" value="1"/>
</dbReference>
<dbReference type="PANTHER" id="PTHR30203:SF25">
    <property type="entry name" value="OUTER MEMBRANE PROTEIN-RELATED"/>
    <property type="match status" value="1"/>
</dbReference>
<dbReference type="Gene3D" id="2.20.200.10">
    <property type="entry name" value="Outer membrane efflux proteins (OEP)"/>
    <property type="match status" value="1"/>
</dbReference>
<dbReference type="Pfam" id="PF02321">
    <property type="entry name" value="OEP"/>
    <property type="match status" value="2"/>
</dbReference>
<comment type="similarity">
    <text evidence="1 2">Belongs to the outer membrane factor (OMF) (TC 1.B.17) family.</text>
</comment>
<dbReference type="EMBL" id="CP107052">
    <property type="protein sequence ID" value="UYH51908.1"/>
    <property type="molecule type" value="Genomic_DNA"/>
</dbReference>
<gene>
    <name evidence="3" type="ORF">N5W20_03360</name>
</gene>
<keyword evidence="4" id="KW-1185">Reference proteome</keyword>
<dbReference type="SUPFAM" id="SSF56954">
    <property type="entry name" value="Outer membrane efflux proteins (OEP)"/>
    <property type="match status" value="1"/>
</dbReference>
<evidence type="ECO:0000313" key="3">
    <source>
        <dbReference type="EMBL" id="UYH51908.1"/>
    </source>
</evidence>